<proteinExistence type="predicted"/>
<reference evidence="1" key="1">
    <citation type="submission" date="2023-05" db="EMBL/GenBank/DDBJ databases">
        <title>Genome and transcriptome analyses reveal genes involved in the formation of fine ridges on petal epidermal cells in Hibiscus trionum.</title>
        <authorList>
            <person name="Koshimizu S."/>
            <person name="Masuda S."/>
            <person name="Ishii T."/>
            <person name="Shirasu K."/>
            <person name="Hoshino A."/>
            <person name="Arita M."/>
        </authorList>
    </citation>
    <scope>NUCLEOTIDE SEQUENCE</scope>
    <source>
        <strain evidence="1">Hamamatsu line</strain>
    </source>
</reference>
<dbReference type="EMBL" id="BSYR01000027">
    <property type="protein sequence ID" value="GMI95691.1"/>
    <property type="molecule type" value="Genomic_DNA"/>
</dbReference>
<gene>
    <name evidence="1" type="ORF">HRI_003238400</name>
</gene>
<accession>A0A9W7MCK7</accession>
<comment type="caution">
    <text evidence="1">The sequence shown here is derived from an EMBL/GenBank/DDBJ whole genome shotgun (WGS) entry which is preliminary data.</text>
</comment>
<name>A0A9W7MCK7_HIBTR</name>
<organism evidence="1 2">
    <name type="scientific">Hibiscus trionum</name>
    <name type="common">Flower of an hour</name>
    <dbReference type="NCBI Taxonomy" id="183268"/>
    <lineage>
        <taxon>Eukaryota</taxon>
        <taxon>Viridiplantae</taxon>
        <taxon>Streptophyta</taxon>
        <taxon>Embryophyta</taxon>
        <taxon>Tracheophyta</taxon>
        <taxon>Spermatophyta</taxon>
        <taxon>Magnoliopsida</taxon>
        <taxon>eudicotyledons</taxon>
        <taxon>Gunneridae</taxon>
        <taxon>Pentapetalae</taxon>
        <taxon>rosids</taxon>
        <taxon>malvids</taxon>
        <taxon>Malvales</taxon>
        <taxon>Malvaceae</taxon>
        <taxon>Malvoideae</taxon>
        <taxon>Hibiscus</taxon>
    </lineage>
</organism>
<keyword evidence="2" id="KW-1185">Reference proteome</keyword>
<protein>
    <submittedName>
        <fullName evidence="1">Uncharacterized protein</fullName>
    </submittedName>
</protein>
<evidence type="ECO:0000313" key="1">
    <source>
        <dbReference type="EMBL" id="GMI95691.1"/>
    </source>
</evidence>
<evidence type="ECO:0000313" key="2">
    <source>
        <dbReference type="Proteomes" id="UP001165190"/>
    </source>
</evidence>
<dbReference type="AlphaFoldDB" id="A0A9W7MCK7"/>
<dbReference type="Proteomes" id="UP001165190">
    <property type="component" value="Unassembled WGS sequence"/>
</dbReference>
<sequence>MKRAKHIGKLSNNVLSFLLKFSSSNVVGGNSCTCLEEETCILKRHDIGIEALAKSSVTGALELGTVLRVVNFLESESSPQPVSYLFLFVKASVEAVSLLSDLMNYELPLSELGLIFSLPRHCVVESTNTLPKTKVPTIKSVKRKNFVKANSELSYEIAVRKKSATIYRGTEDRESSLFDPWEQGSFEGRRNVMIRREANNRGYKDWGRVKDKKEATIEQELGVLVGDFFHQFDYGVNRAHTFNYQQLIVMALGLDLGISEIREDDLFGNEQNDSCGPRFIEADKKKSVETQMGKCVVDWAVDCEPK</sequence>